<dbReference type="GO" id="GO:0033615">
    <property type="term" value="P:mitochondrial proton-transporting ATP synthase complex assembly"/>
    <property type="evidence" value="ECO:0007669"/>
    <property type="project" value="TreeGrafter"/>
</dbReference>
<dbReference type="PANTHER" id="PTHR13126:SF0">
    <property type="entry name" value="ATP SYNTHASE MITOCHONDRIAL F1 COMPLEX ASSEMBLY FACTOR 1"/>
    <property type="match status" value="1"/>
</dbReference>
<dbReference type="GO" id="GO:0005739">
    <property type="term" value="C:mitochondrion"/>
    <property type="evidence" value="ECO:0007669"/>
    <property type="project" value="UniProtKB-SubCell"/>
</dbReference>
<dbReference type="InterPro" id="IPR010591">
    <property type="entry name" value="ATP11"/>
</dbReference>
<evidence type="ECO:0000313" key="5">
    <source>
        <dbReference type="EMBL" id="KAI7845290.1"/>
    </source>
</evidence>
<comment type="caution">
    <text evidence="5">The sequence shown here is derived from an EMBL/GenBank/DDBJ whole genome shotgun (WGS) entry which is preliminary data.</text>
</comment>
<evidence type="ECO:0000256" key="1">
    <source>
        <dbReference type="ARBA" id="ARBA00004173"/>
    </source>
</evidence>
<keyword evidence="3" id="KW-0809">Transit peptide</keyword>
<dbReference type="Proteomes" id="UP001205105">
    <property type="component" value="Unassembled WGS sequence"/>
</dbReference>
<organism evidence="5 6">
    <name type="scientific">Chlorella ohadii</name>
    <dbReference type="NCBI Taxonomy" id="2649997"/>
    <lineage>
        <taxon>Eukaryota</taxon>
        <taxon>Viridiplantae</taxon>
        <taxon>Chlorophyta</taxon>
        <taxon>core chlorophytes</taxon>
        <taxon>Trebouxiophyceae</taxon>
        <taxon>Chlorellales</taxon>
        <taxon>Chlorellaceae</taxon>
        <taxon>Chlorella clade</taxon>
        <taxon>Chlorella</taxon>
    </lineage>
</organism>
<evidence type="ECO:0000256" key="3">
    <source>
        <dbReference type="ARBA" id="ARBA00022946"/>
    </source>
</evidence>
<evidence type="ECO:0000256" key="4">
    <source>
        <dbReference type="ARBA" id="ARBA00023128"/>
    </source>
</evidence>
<keyword evidence="4" id="KW-0496">Mitochondrion</keyword>
<proteinExistence type="inferred from homology"/>
<protein>
    <recommendedName>
        <fullName evidence="7">ATP synthase mitochondrial F1 complex assembly factor 1</fullName>
    </recommendedName>
</protein>
<accession>A0AAD5DWF7</accession>
<reference evidence="5" key="1">
    <citation type="submission" date="2020-11" db="EMBL/GenBank/DDBJ databases">
        <title>Chlorella ohadii genome sequencing and assembly.</title>
        <authorList>
            <person name="Murik O."/>
            <person name="Treves H."/>
            <person name="Kedem I."/>
            <person name="Shotland Y."/>
            <person name="Kaplan A."/>
        </authorList>
    </citation>
    <scope>NUCLEOTIDE SEQUENCE</scope>
    <source>
        <strain evidence="5">1</strain>
    </source>
</reference>
<gene>
    <name evidence="5" type="ORF">COHA_001133</name>
</gene>
<comment type="subcellular location">
    <subcellularLocation>
        <location evidence="1">Mitochondrion</location>
    </subcellularLocation>
</comment>
<evidence type="ECO:0008006" key="7">
    <source>
        <dbReference type="Google" id="ProtNLM"/>
    </source>
</evidence>
<dbReference type="AlphaFoldDB" id="A0AAD5DWF7"/>
<evidence type="ECO:0000313" key="6">
    <source>
        <dbReference type="Proteomes" id="UP001205105"/>
    </source>
</evidence>
<dbReference type="Pfam" id="PF06644">
    <property type="entry name" value="ATP11"/>
    <property type="match status" value="1"/>
</dbReference>
<dbReference type="EMBL" id="JADXDR010000019">
    <property type="protein sequence ID" value="KAI7845290.1"/>
    <property type="molecule type" value="Genomic_DNA"/>
</dbReference>
<name>A0AAD5DWF7_9CHLO</name>
<keyword evidence="6" id="KW-1185">Reference proteome</keyword>
<evidence type="ECO:0000256" key="2">
    <source>
        <dbReference type="ARBA" id="ARBA00009116"/>
    </source>
</evidence>
<comment type="similarity">
    <text evidence="2">Belongs to the ATP11 family.</text>
</comment>
<sequence length="212" mass="24313">MQARGRAAQTLWQAYVQQRSSSLGLSLPSSKSLWDVVNRSRLEPHNADAIRDIWIEFHADPMKHRTASVMPAARYVKFAEHASKSPMFVLPVFKGPNAFENFVAQCQLPLVLFTSLEEYKQRGPGAQPQFVLTHYTELMSDKDIVLVRGDIVNPNAVSRLEAETLTRLLHDFYTIDQKYYGFVYPFNHRQADFDLKKMLDSLGHDTTQLPRD</sequence>
<dbReference type="PANTHER" id="PTHR13126">
    <property type="entry name" value="CHAPERONE ATP11"/>
    <property type="match status" value="1"/>
</dbReference>